<dbReference type="OrthoDB" id="3265906at2759"/>
<dbReference type="NCBIfam" id="TIGR01983">
    <property type="entry name" value="UbiG"/>
    <property type="match status" value="1"/>
</dbReference>
<evidence type="ECO:0000256" key="3">
    <source>
        <dbReference type="ARBA" id="ARBA00022688"/>
    </source>
</evidence>
<dbReference type="Gene3D" id="3.40.50.150">
    <property type="entry name" value="Vaccinia Virus protein VP39"/>
    <property type="match status" value="1"/>
</dbReference>
<keyword evidence="2 5" id="KW-0808">Transferase</keyword>
<comment type="similarity">
    <text evidence="5">Belongs to the class I-like SAM-binding methyltransferase superfamily. UbiG/COQ3 family.</text>
</comment>
<dbReference type="EMBL" id="CH954179">
    <property type="protein sequence ID" value="KQS61803.1"/>
    <property type="molecule type" value="Genomic_DNA"/>
</dbReference>
<dbReference type="InterPro" id="IPR029063">
    <property type="entry name" value="SAM-dependent_MTases_sf"/>
</dbReference>
<keyword evidence="1 5" id="KW-0489">Methyltransferase</keyword>
<comment type="function">
    <text evidence="5">O-methyltransferase required for two non-consecutive steps during ubiquinone biosynthesis. Catalyzes the 2 O-methylation of 3,4-dihydroxy-5-(all-trans-polyprenyl)benzoic acid into 4-hydroxy-3-methoxy-5-(all-trans-polyprenyl)benzoic acid. Also catalyzes the last step of ubiquinone biosynthesis by mediating methylation of 3-demethylubiquinone into ubiquinone. Also able to mediate the methylation of 3-demethylubiquinol into ubiquinol.</text>
</comment>
<dbReference type="PANTHER" id="PTHR43464">
    <property type="entry name" value="METHYLTRANSFERASE"/>
    <property type="match status" value="1"/>
</dbReference>
<organism evidence="7 8">
    <name type="scientific">Drosophila erecta</name>
    <name type="common">Fruit fly</name>
    <dbReference type="NCBI Taxonomy" id="7220"/>
    <lineage>
        <taxon>Eukaryota</taxon>
        <taxon>Metazoa</taxon>
        <taxon>Ecdysozoa</taxon>
        <taxon>Arthropoda</taxon>
        <taxon>Hexapoda</taxon>
        <taxon>Insecta</taxon>
        <taxon>Pterygota</taxon>
        <taxon>Neoptera</taxon>
        <taxon>Endopterygota</taxon>
        <taxon>Diptera</taxon>
        <taxon>Brachycera</taxon>
        <taxon>Muscomorpha</taxon>
        <taxon>Ephydroidea</taxon>
        <taxon>Drosophilidae</taxon>
        <taxon>Drosophila</taxon>
        <taxon>Sophophora</taxon>
    </lineage>
</organism>
<dbReference type="InterPro" id="IPR013216">
    <property type="entry name" value="Methyltransf_11"/>
</dbReference>
<dbReference type="UniPathway" id="UPA00232"/>
<dbReference type="GO" id="GO:0032259">
    <property type="term" value="P:methylation"/>
    <property type="evidence" value="ECO:0007669"/>
    <property type="project" value="UniProtKB-KW"/>
</dbReference>
<feature type="binding site" evidence="5">
    <location>
        <position position="177"/>
    </location>
    <ligand>
        <name>Mg(2+)</name>
        <dbReference type="ChEBI" id="CHEBI:18420"/>
    </ligand>
</feature>
<dbReference type="Pfam" id="PF08241">
    <property type="entry name" value="Methyltransf_11"/>
    <property type="match status" value="1"/>
</dbReference>
<gene>
    <name evidence="7" type="primary">Dere\GG21520</name>
    <name evidence="5" type="synonym">Coq3</name>
    <name evidence="7" type="synonym">dere_GLEANR_6327</name>
    <name evidence="7" type="synonym">GG21520</name>
    <name evidence="7" type="ORF">Dere_GG21520</name>
</gene>
<reference evidence="7 8" key="2">
    <citation type="journal article" date="2008" name="Bioinformatics">
        <title>Assembly reconciliation.</title>
        <authorList>
            <person name="Zimin A.V."/>
            <person name="Smith D.R."/>
            <person name="Sutton G."/>
            <person name="Yorke J.A."/>
        </authorList>
    </citation>
    <scope>NUCLEOTIDE SEQUENCE [LARGE SCALE GENOMIC DNA]</scope>
    <source>
        <strain evidence="7 8">TSC#14021-0224.01</strain>
    </source>
</reference>
<comment type="catalytic activity">
    <reaction evidence="5">
        <text>a 3-demethylubiquinol + S-adenosyl-L-methionine = a ubiquinol + S-adenosyl-L-homocysteine + H(+)</text>
        <dbReference type="Rhea" id="RHEA:44380"/>
        <dbReference type="Rhea" id="RHEA-COMP:9566"/>
        <dbReference type="Rhea" id="RHEA-COMP:10914"/>
        <dbReference type="ChEBI" id="CHEBI:15378"/>
        <dbReference type="ChEBI" id="CHEBI:17976"/>
        <dbReference type="ChEBI" id="CHEBI:57856"/>
        <dbReference type="ChEBI" id="CHEBI:59789"/>
        <dbReference type="ChEBI" id="CHEBI:84422"/>
        <dbReference type="EC" id="2.1.1.64"/>
    </reaction>
</comment>
<dbReference type="PANTHER" id="PTHR43464:SF19">
    <property type="entry name" value="UBIQUINONE BIOSYNTHESIS O-METHYLTRANSFERASE, MITOCHONDRIAL"/>
    <property type="match status" value="1"/>
</dbReference>
<evidence type="ECO:0000256" key="4">
    <source>
        <dbReference type="ARBA" id="ARBA00022691"/>
    </source>
</evidence>
<keyword evidence="3 5" id="KW-0831">Ubiquinone biosynthesis</keyword>
<evidence type="ECO:0000256" key="1">
    <source>
        <dbReference type="ARBA" id="ARBA00022603"/>
    </source>
</evidence>
<feature type="binding site" evidence="5">
    <location>
        <position position="176"/>
    </location>
    <ligand>
        <name>Mg(2+)</name>
        <dbReference type="ChEBI" id="CHEBI:18420"/>
    </ligand>
</feature>
<dbReference type="GO" id="GO:0031314">
    <property type="term" value="C:extrinsic component of mitochondrial inner membrane"/>
    <property type="evidence" value="ECO:0007669"/>
    <property type="project" value="UniProtKB-UniRule"/>
</dbReference>
<reference evidence="7 8" key="1">
    <citation type="journal article" date="2007" name="Nature">
        <title>Evolution of genes and genomes on the Drosophila phylogeny.</title>
        <authorList>
            <consortium name="Drosophila 12 Genomes Consortium"/>
            <person name="Clark A.G."/>
            <person name="Eisen M.B."/>
            <person name="Smith D.R."/>
            <person name="Bergman C.M."/>
            <person name="Oliver B."/>
            <person name="Markow T.A."/>
            <person name="Kaufman T.C."/>
            <person name="Kellis M."/>
            <person name="Gelbart W."/>
            <person name="Iyer V.N."/>
            <person name="Pollard D.A."/>
            <person name="Sackton T.B."/>
            <person name="Larracuente A.M."/>
            <person name="Singh N.D."/>
            <person name="Abad J.P."/>
            <person name="Abt D.N."/>
            <person name="Adryan B."/>
            <person name="Aguade M."/>
            <person name="Akashi H."/>
            <person name="Anderson W.W."/>
            <person name="Aquadro C.F."/>
            <person name="Ardell D.H."/>
            <person name="Arguello R."/>
            <person name="Artieri C.G."/>
            <person name="Barbash D.A."/>
            <person name="Barker D."/>
            <person name="Barsanti P."/>
            <person name="Batterham P."/>
            <person name="Batzoglou S."/>
            <person name="Begun D."/>
            <person name="Bhutkar A."/>
            <person name="Blanco E."/>
            <person name="Bosak S.A."/>
            <person name="Bradley R.K."/>
            <person name="Brand A.D."/>
            <person name="Brent M.R."/>
            <person name="Brooks A.N."/>
            <person name="Brown R.H."/>
            <person name="Butlin R.K."/>
            <person name="Caggese C."/>
            <person name="Calvi B.R."/>
            <person name="Bernardo de Carvalho A."/>
            <person name="Caspi A."/>
            <person name="Castrezana S."/>
            <person name="Celniker S.E."/>
            <person name="Chang J.L."/>
            <person name="Chapple C."/>
            <person name="Chatterji S."/>
            <person name="Chinwalla A."/>
            <person name="Civetta A."/>
            <person name="Clifton S.W."/>
            <person name="Comeron J.M."/>
            <person name="Costello J.C."/>
            <person name="Coyne J.A."/>
            <person name="Daub J."/>
            <person name="David R.G."/>
            <person name="Delcher A.L."/>
            <person name="Delehaunty K."/>
            <person name="Do C.B."/>
            <person name="Ebling H."/>
            <person name="Edwards K."/>
            <person name="Eickbush T."/>
            <person name="Evans J.D."/>
            <person name="Filipski A."/>
            <person name="Findeiss S."/>
            <person name="Freyhult E."/>
            <person name="Fulton L."/>
            <person name="Fulton R."/>
            <person name="Garcia A.C."/>
            <person name="Gardiner A."/>
            <person name="Garfield D.A."/>
            <person name="Garvin B.E."/>
            <person name="Gibson G."/>
            <person name="Gilbert D."/>
            <person name="Gnerre S."/>
            <person name="Godfrey J."/>
            <person name="Good R."/>
            <person name="Gotea V."/>
            <person name="Gravely B."/>
            <person name="Greenberg A.J."/>
            <person name="Griffiths-Jones S."/>
            <person name="Gross S."/>
            <person name="Guigo R."/>
            <person name="Gustafson E.A."/>
            <person name="Haerty W."/>
            <person name="Hahn M.W."/>
            <person name="Halligan D.L."/>
            <person name="Halpern A.L."/>
            <person name="Halter G.M."/>
            <person name="Han M.V."/>
            <person name="Heger A."/>
            <person name="Hillier L."/>
            <person name="Hinrichs A.S."/>
            <person name="Holmes I."/>
            <person name="Hoskins R.A."/>
            <person name="Hubisz M.J."/>
            <person name="Hultmark D."/>
            <person name="Huntley M.A."/>
            <person name="Jaffe D.B."/>
            <person name="Jagadeeshan S."/>
            <person name="Jeck W.R."/>
            <person name="Johnson J."/>
            <person name="Jones C.D."/>
            <person name="Jordan W.C."/>
            <person name="Karpen G.H."/>
            <person name="Kataoka E."/>
            <person name="Keightley P.D."/>
            <person name="Kheradpour P."/>
            <person name="Kirkness E.F."/>
            <person name="Koerich L.B."/>
            <person name="Kristiansen K."/>
            <person name="Kudrna D."/>
            <person name="Kulathinal R.J."/>
            <person name="Kumar S."/>
            <person name="Kwok R."/>
            <person name="Lander E."/>
            <person name="Langley C.H."/>
            <person name="Lapoint R."/>
            <person name="Lazzaro B.P."/>
            <person name="Lee S.J."/>
            <person name="Levesque L."/>
            <person name="Li R."/>
            <person name="Lin C.F."/>
            <person name="Lin M.F."/>
            <person name="Lindblad-Toh K."/>
            <person name="Llopart A."/>
            <person name="Long M."/>
            <person name="Low L."/>
            <person name="Lozovsky E."/>
            <person name="Lu J."/>
            <person name="Luo M."/>
            <person name="Machado C.A."/>
            <person name="Makalowski W."/>
            <person name="Marzo M."/>
            <person name="Matsuda M."/>
            <person name="Matzkin L."/>
            <person name="McAllister B."/>
            <person name="McBride C.S."/>
            <person name="McKernan B."/>
            <person name="McKernan K."/>
            <person name="Mendez-Lago M."/>
            <person name="Minx P."/>
            <person name="Mollenhauer M.U."/>
            <person name="Montooth K."/>
            <person name="Mount S.M."/>
            <person name="Mu X."/>
            <person name="Myers E."/>
            <person name="Negre B."/>
            <person name="Newfeld S."/>
            <person name="Nielsen R."/>
            <person name="Noor M.A."/>
            <person name="O'Grady P."/>
            <person name="Pachter L."/>
            <person name="Papaceit M."/>
            <person name="Parisi M.J."/>
            <person name="Parisi M."/>
            <person name="Parts L."/>
            <person name="Pedersen J.S."/>
            <person name="Pesole G."/>
            <person name="Phillippy A.M."/>
            <person name="Ponting C.P."/>
            <person name="Pop M."/>
            <person name="Porcelli D."/>
            <person name="Powell J.R."/>
            <person name="Prohaska S."/>
            <person name="Pruitt K."/>
            <person name="Puig M."/>
            <person name="Quesneville H."/>
            <person name="Ram K.R."/>
            <person name="Rand D."/>
            <person name="Rasmussen M.D."/>
            <person name="Reed L.K."/>
            <person name="Reenan R."/>
            <person name="Reily A."/>
            <person name="Remington K.A."/>
            <person name="Rieger T.T."/>
            <person name="Ritchie M.G."/>
            <person name="Robin C."/>
            <person name="Rogers Y.H."/>
            <person name="Rohde C."/>
            <person name="Rozas J."/>
            <person name="Rubenfield M.J."/>
            <person name="Ruiz A."/>
            <person name="Russo S."/>
            <person name="Salzberg S.L."/>
            <person name="Sanchez-Gracia A."/>
            <person name="Saranga D.J."/>
            <person name="Sato H."/>
            <person name="Schaeffer S.W."/>
            <person name="Schatz M.C."/>
            <person name="Schlenke T."/>
            <person name="Schwartz R."/>
            <person name="Segarra C."/>
            <person name="Singh R.S."/>
            <person name="Sirot L."/>
            <person name="Sirota M."/>
            <person name="Sisneros N.B."/>
            <person name="Smith C.D."/>
            <person name="Smith T.F."/>
            <person name="Spieth J."/>
            <person name="Stage D.E."/>
            <person name="Stark A."/>
            <person name="Stephan W."/>
            <person name="Strausberg R.L."/>
            <person name="Strempel S."/>
            <person name="Sturgill D."/>
            <person name="Sutton G."/>
            <person name="Sutton G.G."/>
            <person name="Tao W."/>
            <person name="Teichmann S."/>
            <person name="Tobari Y.N."/>
            <person name="Tomimura Y."/>
            <person name="Tsolas J.M."/>
            <person name="Valente V.L."/>
            <person name="Venter E."/>
            <person name="Venter J.C."/>
            <person name="Vicario S."/>
            <person name="Vieira F.G."/>
            <person name="Vilella A.J."/>
            <person name="Villasante A."/>
            <person name="Walenz B."/>
            <person name="Wang J."/>
            <person name="Wasserman M."/>
            <person name="Watts T."/>
            <person name="Wilson D."/>
            <person name="Wilson R.K."/>
            <person name="Wing R.A."/>
            <person name="Wolfner M.F."/>
            <person name="Wong A."/>
            <person name="Wong G.K."/>
            <person name="Wu C.I."/>
            <person name="Wu G."/>
            <person name="Yamamoto D."/>
            <person name="Yang H.P."/>
            <person name="Yang S.P."/>
            <person name="Yorke J.A."/>
            <person name="Yoshida K."/>
            <person name="Zdobnov E."/>
            <person name="Zhang P."/>
            <person name="Zhang Y."/>
            <person name="Zimin A.V."/>
            <person name="Baldwin J."/>
            <person name="Abdouelleil A."/>
            <person name="Abdulkadir J."/>
            <person name="Abebe A."/>
            <person name="Abera B."/>
            <person name="Abreu J."/>
            <person name="Acer S.C."/>
            <person name="Aftuck L."/>
            <person name="Alexander A."/>
            <person name="An P."/>
            <person name="Anderson E."/>
            <person name="Anderson S."/>
            <person name="Arachi H."/>
            <person name="Azer M."/>
            <person name="Bachantsang P."/>
            <person name="Barry A."/>
            <person name="Bayul T."/>
            <person name="Berlin A."/>
            <person name="Bessette D."/>
            <person name="Bloom T."/>
            <person name="Blye J."/>
            <person name="Boguslavskiy L."/>
            <person name="Bonnet C."/>
            <person name="Boukhgalter B."/>
            <person name="Bourzgui I."/>
            <person name="Brown A."/>
            <person name="Cahill P."/>
            <person name="Channer S."/>
            <person name="Cheshatsang Y."/>
            <person name="Chuda L."/>
            <person name="Citroen M."/>
            <person name="Collymore A."/>
            <person name="Cooke P."/>
            <person name="Costello M."/>
            <person name="D'Aco K."/>
            <person name="Daza R."/>
            <person name="De Haan G."/>
            <person name="DeGray S."/>
            <person name="DeMaso C."/>
            <person name="Dhargay N."/>
            <person name="Dooley K."/>
            <person name="Dooley E."/>
            <person name="Doricent M."/>
            <person name="Dorje P."/>
            <person name="Dorjee K."/>
            <person name="Dupes A."/>
            <person name="Elong R."/>
            <person name="Falk J."/>
            <person name="Farina A."/>
            <person name="Faro S."/>
            <person name="Ferguson D."/>
            <person name="Fisher S."/>
            <person name="Foley C.D."/>
            <person name="Franke A."/>
            <person name="Friedrich D."/>
            <person name="Gadbois L."/>
            <person name="Gearin G."/>
            <person name="Gearin C.R."/>
            <person name="Giannoukos G."/>
            <person name="Goode T."/>
            <person name="Graham J."/>
            <person name="Grandbois E."/>
            <person name="Grewal S."/>
            <person name="Gyaltsen K."/>
            <person name="Hafez N."/>
            <person name="Hagos B."/>
            <person name="Hall J."/>
            <person name="Henson C."/>
            <person name="Hollinger A."/>
            <person name="Honan T."/>
            <person name="Huard M.D."/>
            <person name="Hughes L."/>
            <person name="Hurhula B."/>
            <person name="Husby M.E."/>
            <person name="Kamat A."/>
            <person name="Kanga B."/>
            <person name="Kashin S."/>
            <person name="Khazanovich D."/>
            <person name="Kisner P."/>
            <person name="Lance K."/>
            <person name="Lara M."/>
            <person name="Lee W."/>
            <person name="Lennon N."/>
            <person name="Letendre F."/>
            <person name="LeVine R."/>
            <person name="Lipovsky A."/>
            <person name="Liu X."/>
            <person name="Liu J."/>
            <person name="Liu S."/>
            <person name="Lokyitsang T."/>
            <person name="Lokyitsang Y."/>
            <person name="Lubonja R."/>
            <person name="Lui A."/>
            <person name="MacDonald P."/>
            <person name="Magnisalis V."/>
            <person name="Maru K."/>
            <person name="Matthews C."/>
            <person name="McCusker W."/>
            <person name="McDonough S."/>
            <person name="Mehta T."/>
            <person name="Meldrim J."/>
            <person name="Meneus L."/>
            <person name="Mihai O."/>
            <person name="Mihalev A."/>
            <person name="Mihova T."/>
            <person name="Mittelman R."/>
            <person name="Mlenga V."/>
            <person name="Montmayeur A."/>
            <person name="Mulrain L."/>
            <person name="Navidi A."/>
            <person name="Naylor J."/>
            <person name="Negash T."/>
            <person name="Nguyen T."/>
            <person name="Nguyen N."/>
            <person name="Nicol R."/>
            <person name="Norbu C."/>
            <person name="Norbu N."/>
            <person name="Novod N."/>
            <person name="O'Neill B."/>
            <person name="Osman S."/>
            <person name="Markiewicz E."/>
            <person name="Oyono O.L."/>
            <person name="Patti C."/>
            <person name="Phunkhang P."/>
            <person name="Pierre F."/>
            <person name="Priest M."/>
            <person name="Raghuraman S."/>
            <person name="Rege F."/>
            <person name="Reyes R."/>
            <person name="Rise C."/>
            <person name="Rogov P."/>
            <person name="Ross K."/>
            <person name="Ryan E."/>
            <person name="Settipalli S."/>
            <person name="Shea T."/>
            <person name="Sherpa N."/>
            <person name="Shi L."/>
            <person name="Shih D."/>
            <person name="Sparrow T."/>
            <person name="Spaulding J."/>
            <person name="Stalker J."/>
            <person name="Stange-Thomann N."/>
            <person name="Stavropoulos S."/>
            <person name="Stone C."/>
            <person name="Strader C."/>
            <person name="Tesfaye S."/>
            <person name="Thomson T."/>
            <person name="Thoulutsang Y."/>
            <person name="Thoulutsang D."/>
            <person name="Topham K."/>
            <person name="Topping I."/>
            <person name="Tsamla T."/>
            <person name="Vassiliev H."/>
            <person name="Vo A."/>
            <person name="Wangchuk T."/>
            <person name="Wangdi T."/>
            <person name="Weiand M."/>
            <person name="Wilkinson J."/>
            <person name="Wilson A."/>
            <person name="Yadav S."/>
            <person name="Young G."/>
            <person name="Yu Q."/>
            <person name="Zembek L."/>
            <person name="Zhong D."/>
            <person name="Zimmer A."/>
            <person name="Zwirko Z."/>
            <person name="Jaffe D.B."/>
            <person name="Alvarez P."/>
            <person name="Brockman W."/>
            <person name="Butler J."/>
            <person name="Chin C."/>
            <person name="Gnerre S."/>
            <person name="Grabherr M."/>
            <person name="Kleber M."/>
            <person name="Mauceli E."/>
            <person name="MacCallum I."/>
        </authorList>
    </citation>
    <scope>NUCLEOTIDE SEQUENCE [LARGE SCALE GENOMIC DNA]</scope>
    <source>
        <strain evidence="7 8">TSC#14021-0224.01</strain>
    </source>
</reference>
<feature type="binding site" evidence="5">
    <location>
        <position position="124"/>
    </location>
    <ligand>
        <name>S-adenosyl-L-methionine</name>
        <dbReference type="ChEBI" id="CHEBI:59789"/>
    </ligand>
</feature>
<keyword evidence="8" id="KW-1185">Reference proteome</keyword>
<evidence type="ECO:0000256" key="5">
    <source>
        <dbReference type="HAMAP-Rule" id="MF_03190"/>
    </source>
</evidence>
<dbReference type="SUPFAM" id="SSF53335">
    <property type="entry name" value="S-adenosyl-L-methionine-dependent methyltransferases"/>
    <property type="match status" value="1"/>
</dbReference>
<evidence type="ECO:0000256" key="2">
    <source>
        <dbReference type="ARBA" id="ARBA00022679"/>
    </source>
</evidence>
<dbReference type="CDD" id="cd02440">
    <property type="entry name" value="AdoMet_MTases"/>
    <property type="match status" value="1"/>
</dbReference>
<comment type="catalytic activity">
    <reaction evidence="5">
        <text>a 3-demethylubiquinone + S-adenosyl-L-methionine = a ubiquinone + S-adenosyl-L-homocysteine</text>
        <dbReference type="Rhea" id="RHEA:81215"/>
        <dbReference type="Rhea" id="RHEA-COMP:9565"/>
        <dbReference type="Rhea" id="RHEA-COMP:19654"/>
        <dbReference type="ChEBI" id="CHEBI:16389"/>
        <dbReference type="ChEBI" id="CHEBI:57856"/>
        <dbReference type="ChEBI" id="CHEBI:59789"/>
        <dbReference type="ChEBI" id="CHEBI:231825"/>
    </reaction>
</comment>
<accession>A0A0Q5VU95</accession>
<dbReference type="GO" id="GO:0046872">
    <property type="term" value="F:metal ion binding"/>
    <property type="evidence" value="ECO:0007669"/>
    <property type="project" value="UniProtKB-KW"/>
</dbReference>
<comment type="pathway">
    <text evidence="5">Cofactor biosynthesis; ubiquinone biosynthesis.</text>
</comment>
<dbReference type="GeneID" id="6548784"/>
<comment type="subcellular location">
    <subcellularLocation>
        <location evidence="5">Mitochondrion inner membrane</location>
        <topology evidence="5">Peripheral membrane protein</topology>
        <orientation evidence="5">Matrix side</orientation>
    </subcellularLocation>
</comment>
<comment type="catalytic activity">
    <reaction evidence="5">
        <text>a 3,4-dihydroxy-5-(all-trans-polyprenyl)benzoate + S-adenosyl-L-methionine = a 4-hydroxy-3-methoxy-5-(all-trans-polyprenyl)benzoate + S-adenosyl-L-homocysteine + H(+)</text>
        <dbReference type="Rhea" id="RHEA:44452"/>
        <dbReference type="Rhea" id="RHEA-COMP:10930"/>
        <dbReference type="Rhea" id="RHEA-COMP:10931"/>
        <dbReference type="ChEBI" id="CHEBI:15378"/>
        <dbReference type="ChEBI" id="CHEBI:57856"/>
        <dbReference type="ChEBI" id="CHEBI:59789"/>
        <dbReference type="ChEBI" id="CHEBI:64694"/>
        <dbReference type="ChEBI" id="CHEBI:84443"/>
        <dbReference type="EC" id="2.1.1.114"/>
    </reaction>
</comment>
<protein>
    <recommendedName>
        <fullName evidence="5">Ubiquinone biosynthesis O-methyltransferase, mitochondrial</fullName>
    </recommendedName>
    <alternativeName>
        <fullName evidence="5">3-demethylubiquinol 3-O-methyltransferase</fullName>
        <ecNumber evidence="5">2.1.1.64</ecNumber>
    </alternativeName>
    <alternativeName>
        <fullName evidence="5">3-demethylubiquinone 3-O-methyltransferase</fullName>
        <ecNumber evidence="5">2.1.1.-</ecNumber>
    </alternativeName>
    <alternativeName>
        <fullName evidence="5">Polyprenyldihydroxybenzoate methyltransferase</fullName>
        <ecNumber evidence="5">2.1.1.114</ecNumber>
    </alternativeName>
</protein>
<keyword evidence="5" id="KW-0479">Metal-binding</keyword>
<dbReference type="CTD" id="51805"/>
<comment type="cofactor">
    <cofactor evidence="5">
        <name>Mg(2+)</name>
        <dbReference type="ChEBI" id="CHEBI:18420"/>
    </cofactor>
</comment>
<dbReference type="HAMAP" id="MF_00472">
    <property type="entry name" value="UbiG"/>
    <property type="match status" value="1"/>
</dbReference>
<evidence type="ECO:0000313" key="8">
    <source>
        <dbReference type="Proteomes" id="UP000008711"/>
    </source>
</evidence>
<keyword evidence="4 5" id="KW-0949">S-adenosyl-L-methionine</keyword>
<feature type="binding site" evidence="5">
    <location>
        <position position="103"/>
    </location>
    <ligand>
        <name>S-adenosyl-L-methionine</name>
        <dbReference type="ChEBI" id="CHEBI:59789"/>
    </ligand>
</feature>
<keyword evidence="5" id="KW-0999">Mitochondrion inner membrane</keyword>
<comment type="subunit">
    <text evidence="5">Component of a multi-subunit COQ enzyme complex.</text>
</comment>
<dbReference type="AlphaFoldDB" id="A0A0Q5VU95"/>
<keyword evidence="5" id="KW-0472">Membrane</keyword>
<dbReference type="Proteomes" id="UP000008711">
    <property type="component" value="Unassembled WGS sequence"/>
</dbReference>
<name>A0A0Q5VU95_DROER</name>
<proteinExistence type="inferred from homology"/>
<dbReference type="EC" id="2.1.1.114" evidence="5"/>
<dbReference type="InterPro" id="IPR010233">
    <property type="entry name" value="UbiG_MeTrfase"/>
</dbReference>
<dbReference type="GO" id="GO:0120537">
    <property type="term" value="F:3-demethylubiquinone 3-O-methyltransferase activity"/>
    <property type="evidence" value="ECO:0007669"/>
    <property type="project" value="RHEA"/>
</dbReference>
<feature type="binding site" evidence="5">
    <location>
        <position position="172"/>
    </location>
    <ligand>
        <name>S-adenosyl-L-methionine</name>
        <dbReference type="ChEBI" id="CHEBI:59789"/>
    </ligand>
</feature>
<feature type="binding site" evidence="5">
    <location>
        <position position="173"/>
    </location>
    <ligand>
        <name>Mg(2+)</name>
        <dbReference type="ChEBI" id="CHEBI:18420"/>
    </ligand>
</feature>
<dbReference type="GO" id="GO:0061542">
    <property type="term" value="F:3-demethylubiquinol 3-O-methyltransferase activity"/>
    <property type="evidence" value="ECO:0007669"/>
    <property type="project" value="UniProtKB-UniRule"/>
</dbReference>
<dbReference type="GO" id="GO:0010420">
    <property type="term" value="F:polyprenyldihydroxybenzoate methyltransferase activity"/>
    <property type="evidence" value="ECO:0007669"/>
    <property type="project" value="UniProtKB-UniRule"/>
</dbReference>
<feature type="binding site" evidence="5">
    <location>
        <position position="69"/>
    </location>
    <ligand>
        <name>S-adenosyl-L-methionine</name>
        <dbReference type="ChEBI" id="CHEBI:59789"/>
    </ligand>
</feature>
<feature type="domain" description="Methyltransferase type 11" evidence="6">
    <location>
        <begin position="100"/>
        <end position="200"/>
    </location>
</feature>
<dbReference type="FunFam" id="3.40.50.150:FF:000501">
    <property type="entry name" value="Ubiquinone biosynthesis O-methyltransferase, mitochondrial"/>
    <property type="match status" value="1"/>
</dbReference>
<sequence>MLRNSLFASGKFRHLPAIAIVRNSTRSSSTAKPLDAGTQKEVLHHENHASEWWNQNGTMGALHALNMIRVPFIRDGIVSRGTVKPDYVNTTKVLLGQNILEVGCGGGLLTEHLARLGAQVTGIDLGEKLLEAAREHLKCSSPELTTKVVYKMEPVDQHAKANCECYDAVIVSEVLEHVNDKVALLEASVRTLKPGGSIFITTLNKTLPSWFGGVILSEYVLNLVPKGTHHWDKMISPLDVQRILDTSKFIQGFIVRIALAILIPTPVPFFTCSSVVNCQTVLVNGSTYDFWSNTWRWINNNQMCYALQAVKQPHREYN</sequence>
<keyword evidence="5" id="KW-0496">Mitochondrion</keyword>
<keyword evidence="5" id="KW-0460">Magnesium</keyword>
<dbReference type="EC" id="2.1.1.-" evidence="5"/>
<evidence type="ECO:0000313" key="7">
    <source>
        <dbReference type="EMBL" id="KQS61803.1"/>
    </source>
</evidence>
<evidence type="ECO:0000259" key="6">
    <source>
        <dbReference type="Pfam" id="PF08241"/>
    </source>
</evidence>
<dbReference type="EC" id="2.1.1.64" evidence="5"/>